<evidence type="ECO:0000313" key="1">
    <source>
        <dbReference type="EMBL" id="KAJ8109697.1"/>
    </source>
</evidence>
<protein>
    <submittedName>
        <fullName evidence="1">Uncharacterized protein</fullName>
    </submittedName>
</protein>
<sequence>MLTALPATVSTISCLGQQGSVQLCEHVQITWAEIRAHIIGWQQQQHGHEDWQSCLDSFSIECHSASHDTRCTDSEITTWPTARLGISTLNSDLVVLNLEWKPHIRMDTLSQGQGDHILVSELRQSFQRLRSVGPIHLLCPTSHPSVLPEITFFGPSSRMGHFVGHAMGNNNFISSLRDSVISSTGSWLSYHNRHGIGRNGRKLDVKSHLPRDARDTTVSSQCLIVTYEKDIMICKKRAMTDLGIKLVPTDHWLHAMDTRTYPHPQASQIRPHAVDCSLHPWHAASDPQLDKSYDQSHQYLSRSPSSKFFFVSAGELSYAARQPLASWDCWPWVLSMSSEGQYSSRKKQSSTMKSTHNRVPVPLNPGAEYGNLPFDQFVMAHWDNTQPEERDQEQWDVLAGRWLSMSHIDRSTYWEVCNSENSPPQNASYLPTQSQIQRILAPHQTTTERNLSQKFLSRIPCPVWIRTCYAVELEAAYREMFETGQTDFGPEFILDDEILYSPCDQDCTRVFLRLPHLPDTIPYYKDGYPENDDAPLDISPPDDEAMVPLFNAVMKSKSIHYLLDLEALQEKLVKVQYFDIHGQMVWYNKIRPEHIGIFEVHPSGGHLSGHLETCKDNRSLLEPGTLLDLEE</sequence>
<evidence type="ECO:0000313" key="2">
    <source>
        <dbReference type="Proteomes" id="UP001153331"/>
    </source>
</evidence>
<reference evidence="1" key="1">
    <citation type="submission" date="2022-11" db="EMBL/GenBank/DDBJ databases">
        <title>Genome Sequence of Boeremia exigua.</title>
        <authorList>
            <person name="Buettner E."/>
        </authorList>
    </citation>
    <scope>NUCLEOTIDE SEQUENCE</scope>
    <source>
        <strain evidence="1">CU02</strain>
    </source>
</reference>
<dbReference type="EMBL" id="JAPHNI010000582">
    <property type="protein sequence ID" value="KAJ8109697.1"/>
    <property type="molecule type" value="Genomic_DNA"/>
</dbReference>
<keyword evidence="2" id="KW-1185">Reference proteome</keyword>
<accession>A0ACC2I2W1</accession>
<dbReference type="Proteomes" id="UP001153331">
    <property type="component" value="Unassembled WGS sequence"/>
</dbReference>
<comment type="caution">
    <text evidence="1">The sequence shown here is derived from an EMBL/GenBank/DDBJ whole genome shotgun (WGS) entry which is preliminary data.</text>
</comment>
<proteinExistence type="predicted"/>
<name>A0ACC2I2W1_9PLEO</name>
<gene>
    <name evidence="1" type="ORF">OPT61_g7273</name>
</gene>
<organism evidence="1 2">
    <name type="scientific">Boeremia exigua</name>
    <dbReference type="NCBI Taxonomy" id="749465"/>
    <lineage>
        <taxon>Eukaryota</taxon>
        <taxon>Fungi</taxon>
        <taxon>Dikarya</taxon>
        <taxon>Ascomycota</taxon>
        <taxon>Pezizomycotina</taxon>
        <taxon>Dothideomycetes</taxon>
        <taxon>Pleosporomycetidae</taxon>
        <taxon>Pleosporales</taxon>
        <taxon>Pleosporineae</taxon>
        <taxon>Didymellaceae</taxon>
        <taxon>Boeremia</taxon>
    </lineage>
</organism>